<evidence type="ECO:0000256" key="8">
    <source>
        <dbReference type="ARBA" id="ARBA00023157"/>
    </source>
</evidence>
<accession>A0AAN6GCB7</accession>
<dbReference type="GO" id="GO:0006508">
    <property type="term" value="P:proteolysis"/>
    <property type="evidence" value="ECO:0007669"/>
    <property type="project" value="UniProtKB-KW"/>
</dbReference>
<feature type="compositionally biased region" description="Gly residues" evidence="9">
    <location>
        <begin position="605"/>
        <end position="623"/>
    </location>
</feature>
<dbReference type="GO" id="GO:0008237">
    <property type="term" value="F:metallopeptidase activity"/>
    <property type="evidence" value="ECO:0007669"/>
    <property type="project" value="UniProtKB-KW"/>
</dbReference>
<dbReference type="PANTHER" id="PTHR47466:SF1">
    <property type="entry name" value="METALLOPROTEASE MEP1 (AFU_ORTHOLOGUE AFUA_1G07730)-RELATED"/>
    <property type="match status" value="1"/>
</dbReference>
<feature type="chain" id="PRO_5042960382" description="Peptidase M43 pregnancy-associated plasma-A domain-containing protein" evidence="10">
    <location>
        <begin position="25"/>
        <end position="651"/>
    </location>
</feature>
<feature type="domain" description="Peptidase M43 pregnancy-associated plasma-A" evidence="11">
    <location>
        <begin position="323"/>
        <end position="444"/>
    </location>
</feature>
<keyword evidence="4 10" id="KW-0732">Signal</keyword>
<protein>
    <recommendedName>
        <fullName evidence="11">Peptidase M43 pregnancy-associated plasma-A domain-containing protein</fullName>
    </recommendedName>
</protein>
<evidence type="ECO:0000256" key="5">
    <source>
        <dbReference type="ARBA" id="ARBA00022801"/>
    </source>
</evidence>
<dbReference type="InterPro" id="IPR008754">
    <property type="entry name" value="Peptidase_M43"/>
</dbReference>
<name>A0AAN6GCB7_9BASI</name>
<evidence type="ECO:0000313" key="12">
    <source>
        <dbReference type="EMBL" id="KAK0525768.1"/>
    </source>
</evidence>
<evidence type="ECO:0000313" key="13">
    <source>
        <dbReference type="Proteomes" id="UP001176521"/>
    </source>
</evidence>
<dbReference type="AlphaFoldDB" id="A0AAN6GCB7"/>
<feature type="signal peptide" evidence="10">
    <location>
        <begin position="1"/>
        <end position="24"/>
    </location>
</feature>
<evidence type="ECO:0000259" key="11">
    <source>
        <dbReference type="Pfam" id="PF05572"/>
    </source>
</evidence>
<feature type="region of interest" description="Disordered" evidence="9">
    <location>
        <begin position="593"/>
        <end position="625"/>
    </location>
</feature>
<dbReference type="InterPro" id="IPR024079">
    <property type="entry name" value="MetalloPept_cat_dom_sf"/>
</dbReference>
<reference evidence="12" key="1">
    <citation type="journal article" date="2023" name="PhytoFront">
        <title>Draft Genome Resources of Seven Strains of Tilletia horrida, Causal Agent of Kernel Smut of Rice.</title>
        <authorList>
            <person name="Khanal S."/>
            <person name="Antony Babu S."/>
            <person name="Zhou X.G."/>
        </authorList>
    </citation>
    <scope>NUCLEOTIDE SEQUENCE</scope>
    <source>
        <strain evidence="12">TX3</strain>
    </source>
</reference>
<evidence type="ECO:0000256" key="4">
    <source>
        <dbReference type="ARBA" id="ARBA00022729"/>
    </source>
</evidence>
<evidence type="ECO:0000256" key="9">
    <source>
        <dbReference type="SAM" id="MobiDB-lite"/>
    </source>
</evidence>
<evidence type="ECO:0000256" key="1">
    <source>
        <dbReference type="ARBA" id="ARBA00008721"/>
    </source>
</evidence>
<keyword evidence="2" id="KW-0645">Protease</keyword>
<comment type="similarity">
    <text evidence="1">Belongs to the peptidase M43B family.</text>
</comment>
<dbReference type="GO" id="GO:0046872">
    <property type="term" value="F:metal ion binding"/>
    <property type="evidence" value="ECO:0007669"/>
    <property type="project" value="UniProtKB-KW"/>
</dbReference>
<evidence type="ECO:0000256" key="10">
    <source>
        <dbReference type="SAM" id="SignalP"/>
    </source>
</evidence>
<evidence type="ECO:0000256" key="2">
    <source>
        <dbReference type="ARBA" id="ARBA00022670"/>
    </source>
</evidence>
<dbReference type="EMBL" id="JAPDMQ010000383">
    <property type="protein sequence ID" value="KAK0525768.1"/>
    <property type="molecule type" value="Genomic_DNA"/>
</dbReference>
<feature type="region of interest" description="Disordered" evidence="9">
    <location>
        <begin position="65"/>
        <end position="103"/>
    </location>
</feature>
<keyword evidence="5" id="KW-0378">Hydrolase</keyword>
<evidence type="ECO:0000256" key="7">
    <source>
        <dbReference type="ARBA" id="ARBA00023049"/>
    </source>
</evidence>
<dbReference type="Gene3D" id="3.40.390.10">
    <property type="entry name" value="Collagenase (Catalytic Domain)"/>
    <property type="match status" value="1"/>
</dbReference>
<keyword evidence="13" id="KW-1185">Reference proteome</keyword>
<keyword evidence="6" id="KW-0862">Zinc</keyword>
<comment type="caution">
    <text evidence="12">The sequence shown here is derived from an EMBL/GenBank/DDBJ whole genome shotgun (WGS) entry which is preliminary data.</text>
</comment>
<dbReference type="Proteomes" id="UP001176521">
    <property type="component" value="Unassembled WGS sequence"/>
</dbReference>
<dbReference type="SUPFAM" id="SSF55486">
    <property type="entry name" value="Metalloproteases ('zincins'), catalytic domain"/>
    <property type="match status" value="1"/>
</dbReference>
<feature type="compositionally biased region" description="Low complexity" evidence="9">
    <location>
        <begin position="77"/>
        <end position="103"/>
    </location>
</feature>
<dbReference type="Pfam" id="PF05572">
    <property type="entry name" value="Peptidase_M43"/>
    <property type="match status" value="1"/>
</dbReference>
<evidence type="ECO:0000256" key="6">
    <source>
        <dbReference type="ARBA" id="ARBA00022833"/>
    </source>
</evidence>
<gene>
    <name evidence="12" type="ORF">OC842_005405</name>
</gene>
<keyword evidence="7" id="KW-0482">Metalloprotease</keyword>
<proteinExistence type="inferred from homology"/>
<evidence type="ECO:0000256" key="3">
    <source>
        <dbReference type="ARBA" id="ARBA00022723"/>
    </source>
</evidence>
<sequence length="651" mass="69728">MRLPLLGALAGTALLAVHVGAVRSSDGTTTDPGYDPDGITTGGITSDIITLPGIDPTGPPSIITSDTPPIVTPPPDGDSITTTTTTTTTEPTSTLTSTSTTITPTATATPTAAVQDELLEDGDSLEEQGLPLVADDLLVDEQVVFLTYLANSDKEACKAKAFEIANSSPPSVRRELAAAMTNMDVQPVKRQGQQSLWRRLFIPTPPPKRPPLEPTAGTPSPTCVPGLIYIPMTVHWIVPAGQSWRDWAQPHYQSFEKDQVKVLNDKLSFLNMKIDFQRHLAWSAENGLSPSASAFSQHVKPSQANIDYVKMTRRWAGSTAASHLNIYIVDSVSRADGTAIGGYCKYAGEARQDFEDLPDACVLAKDNILGASSLDASKAPRLGTSLPHEVGHWLNLFHTFQGDCKAPGDYVSDTPAYLKGNDDVTCSGNTRKEYNVMSYSTYRSRDFSYFTPEQRARALAGFAMRRTGYTDAIDNDKTRPWGAVKKYLLANCQRFDPTKIQNRKRSKRDLAAVMPMTKRQAANAYSSFCESTDLTIPNYAFSERWSQGIFNDTSYTTASVNEPSEPVDSKTVPQDQTLDQVFAPIQKQFDQSGKFGNPIPVPSGVNGGGSGGGNKGSGGGGASSSGVAKVAGVGGSLMVCVMVSALAAIFA</sequence>
<organism evidence="12 13">
    <name type="scientific">Tilletia horrida</name>
    <dbReference type="NCBI Taxonomy" id="155126"/>
    <lineage>
        <taxon>Eukaryota</taxon>
        <taxon>Fungi</taxon>
        <taxon>Dikarya</taxon>
        <taxon>Basidiomycota</taxon>
        <taxon>Ustilaginomycotina</taxon>
        <taxon>Exobasidiomycetes</taxon>
        <taxon>Tilletiales</taxon>
        <taxon>Tilletiaceae</taxon>
        <taxon>Tilletia</taxon>
    </lineage>
</organism>
<dbReference type="PANTHER" id="PTHR47466">
    <property type="match status" value="1"/>
</dbReference>
<keyword evidence="3" id="KW-0479">Metal-binding</keyword>
<keyword evidence="8" id="KW-1015">Disulfide bond</keyword>